<dbReference type="KEGG" id="dpl:KGM_214969"/>
<accession>A0A212ERN8</accession>
<proteinExistence type="predicted"/>
<sequence length="141" mass="15572">MVIDNKEPPVVLYCPQRALTSLLCPPLCLTHSANRGSKWPELPKKLGREAFCATYQTTRTVNIDIEKSANSQFKEDQNRRKASSSKLKEHEDEAEPKGKKANMLKARLLLLRGMLRTARSPPAATSVAKSAEPKQLSSGLG</sequence>
<evidence type="ECO:0000313" key="2">
    <source>
        <dbReference type="EMBL" id="OWR44111.1"/>
    </source>
</evidence>
<gene>
    <name evidence="2" type="ORF">KGM_214969</name>
</gene>
<dbReference type="Proteomes" id="UP000007151">
    <property type="component" value="Unassembled WGS sequence"/>
</dbReference>
<evidence type="ECO:0000313" key="3">
    <source>
        <dbReference type="Proteomes" id="UP000007151"/>
    </source>
</evidence>
<evidence type="ECO:0000256" key="1">
    <source>
        <dbReference type="SAM" id="MobiDB-lite"/>
    </source>
</evidence>
<comment type="caution">
    <text evidence="2">The sequence shown here is derived from an EMBL/GenBank/DDBJ whole genome shotgun (WGS) entry which is preliminary data.</text>
</comment>
<dbReference type="EMBL" id="AGBW02013002">
    <property type="protein sequence ID" value="OWR44111.1"/>
    <property type="molecule type" value="Genomic_DNA"/>
</dbReference>
<protein>
    <submittedName>
        <fullName evidence="2">Uncharacterized protein</fullName>
    </submittedName>
</protein>
<reference evidence="2 3" key="1">
    <citation type="journal article" date="2011" name="Cell">
        <title>The monarch butterfly genome yields insights into long-distance migration.</title>
        <authorList>
            <person name="Zhan S."/>
            <person name="Merlin C."/>
            <person name="Boore J.L."/>
            <person name="Reppert S.M."/>
        </authorList>
    </citation>
    <scope>NUCLEOTIDE SEQUENCE [LARGE SCALE GENOMIC DNA]</scope>
    <source>
        <strain evidence="2">F-2</strain>
    </source>
</reference>
<dbReference type="InParanoid" id="A0A212ERN8"/>
<dbReference type="AlphaFoldDB" id="A0A212ERN8"/>
<organism evidence="2 3">
    <name type="scientific">Danaus plexippus plexippus</name>
    <dbReference type="NCBI Taxonomy" id="278856"/>
    <lineage>
        <taxon>Eukaryota</taxon>
        <taxon>Metazoa</taxon>
        <taxon>Ecdysozoa</taxon>
        <taxon>Arthropoda</taxon>
        <taxon>Hexapoda</taxon>
        <taxon>Insecta</taxon>
        <taxon>Pterygota</taxon>
        <taxon>Neoptera</taxon>
        <taxon>Endopterygota</taxon>
        <taxon>Lepidoptera</taxon>
        <taxon>Glossata</taxon>
        <taxon>Ditrysia</taxon>
        <taxon>Papilionoidea</taxon>
        <taxon>Nymphalidae</taxon>
        <taxon>Danainae</taxon>
        <taxon>Danaini</taxon>
        <taxon>Danaina</taxon>
        <taxon>Danaus</taxon>
        <taxon>Danaus</taxon>
    </lineage>
</organism>
<name>A0A212ERN8_DANPL</name>
<keyword evidence="3" id="KW-1185">Reference proteome</keyword>
<feature type="region of interest" description="Disordered" evidence="1">
    <location>
        <begin position="65"/>
        <end position="103"/>
    </location>
</feature>
<feature type="region of interest" description="Disordered" evidence="1">
    <location>
        <begin position="119"/>
        <end position="141"/>
    </location>
</feature>
<feature type="compositionally biased region" description="Basic and acidic residues" evidence="1">
    <location>
        <begin position="86"/>
        <end position="98"/>
    </location>
</feature>